<evidence type="ECO:0000256" key="6">
    <source>
        <dbReference type="PROSITE-ProRule" id="PRU00169"/>
    </source>
</evidence>
<feature type="domain" description="OmpR/PhoB-type" evidence="9">
    <location>
        <begin position="122"/>
        <end position="220"/>
    </location>
</feature>
<dbReference type="PROSITE" id="PS51755">
    <property type="entry name" value="OMPR_PHOB"/>
    <property type="match status" value="1"/>
</dbReference>
<comment type="caution">
    <text evidence="10">The sequence shown here is derived from an EMBL/GenBank/DDBJ whole genome shotgun (WGS) entry which is preliminary data.</text>
</comment>
<evidence type="ECO:0000256" key="7">
    <source>
        <dbReference type="PROSITE-ProRule" id="PRU01091"/>
    </source>
</evidence>
<keyword evidence="3" id="KW-0805">Transcription regulation</keyword>
<sequence>MPLRILIIEDDLDLAGLLATDLRTYGFELECQPSAVQGLIAARERPPEAVILDLGLPDFDGHLVISRLRANTQVPILVLTAREATDEKVNVLELGANDYIVKPFDTRELVARLHVQLRRSTPQVVICGDLTLYPEEGRATFLGRRLPLTPIEVQILLVLGSEPDRIYSREELQTALWSGSTSAKNNLISVHMKNIRQKFEASGMPALLQTVWGQGYRLRTKTPG</sequence>
<dbReference type="PANTHER" id="PTHR48111">
    <property type="entry name" value="REGULATOR OF RPOS"/>
    <property type="match status" value="1"/>
</dbReference>
<evidence type="ECO:0000313" key="11">
    <source>
        <dbReference type="Proteomes" id="UP001595803"/>
    </source>
</evidence>
<dbReference type="SUPFAM" id="SSF52172">
    <property type="entry name" value="CheY-like"/>
    <property type="match status" value="1"/>
</dbReference>
<keyword evidence="5" id="KW-0804">Transcription</keyword>
<accession>A0ABV7ZD06</accession>
<keyword evidence="1 6" id="KW-0597">Phosphoprotein</keyword>
<dbReference type="InterPro" id="IPR039420">
    <property type="entry name" value="WalR-like"/>
</dbReference>
<evidence type="ECO:0000256" key="5">
    <source>
        <dbReference type="ARBA" id="ARBA00023163"/>
    </source>
</evidence>
<dbReference type="Pfam" id="PF00486">
    <property type="entry name" value="Trans_reg_C"/>
    <property type="match status" value="1"/>
</dbReference>
<dbReference type="InterPro" id="IPR001789">
    <property type="entry name" value="Sig_transdc_resp-reg_receiver"/>
</dbReference>
<dbReference type="Gene3D" id="1.10.10.10">
    <property type="entry name" value="Winged helix-like DNA-binding domain superfamily/Winged helix DNA-binding domain"/>
    <property type="match status" value="1"/>
</dbReference>
<dbReference type="SUPFAM" id="SSF46894">
    <property type="entry name" value="C-terminal effector domain of the bipartite response regulators"/>
    <property type="match status" value="1"/>
</dbReference>
<keyword evidence="4 7" id="KW-0238">DNA-binding</keyword>
<feature type="DNA-binding region" description="OmpR/PhoB-type" evidence="7">
    <location>
        <begin position="122"/>
        <end position="220"/>
    </location>
</feature>
<dbReference type="SMART" id="SM00448">
    <property type="entry name" value="REC"/>
    <property type="match status" value="1"/>
</dbReference>
<dbReference type="Proteomes" id="UP001595803">
    <property type="component" value="Unassembled WGS sequence"/>
</dbReference>
<dbReference type="InterPro" id="IPR011006">
    <property type="entry name" value="CheY-like_superfamily"/>
</dbReference>
<dbReference type="PANTHER" id="PTHR48111:SF22">
    <property type="entry name" value="REGULATOR OF RPOS"/>
    <property type="match status" value="1"/>
</dbReference>
<evidence type="ECO:0000259" key="9">
    <source>
        <dbReference type="PROSITE" id="PS51755"/>
    </source>
</evidence>
<evidence type="ECO:0000259" key="8">
    <source>
        <dbReference type="PROSITE" id="PS50110"/>
    </source>
</evidence>
<feature type="domain" description="Response regulatory" evidence="8">
    <location>
        <begin position="4"/>
        <end position="117"/>
    </location>
</feature>
<dbReference type="InterPro" id="IPR016032">
    <property type="entry name" value="Sig_transdc_resp-reg_C-effctor"/>
</dbReference>
<evidence type="ECO:0000256" key="3">
    <source>
        <dbReference type="ARBA" id="ARBA00023015"/>
    </source>
</evidence>
<dbReference type="Gene3D" id="6.10.250.690">
    <property type="match status" value="1"/>
</dbReference>
<protein>
    <submittedName>
        <fullName evidence="10">Response regulator transcription factor</fullName>
    </submittedName>
</protein>
<dbReference type="RefSeq" id="WP_380102596.1">
    <property type="nucleotide sequence ID" value="NZ_JBHRZG010000022.1"/>
</dbReference>
<evidence type="ECO:0000256" key="2">
    <source>
        <dbReference type="ARBA" id="ARBA00023012"/>
    </source>
</evidence>
<gene>
    <name evidence="10" type="ORF">ACFOSB_15085</name>
</gene>
<organism evidence="10 11">
    <name type="scientific">Deinococcus rufus</name>
    <dbReference type="NCBI Taxonomy" id="2136097"/>
    <lineage>
        <taxon>Bacteria</taxon>
        <taxon>Thermotogati</taxon>
        <taxon>Deinococcota</taxon>
        <taxon>Deinococci</taxon>
        <taxon>Deinococcales</taxon>
        <taxon>Deinococcaceae</taxon>
        <taxon>Deinococcus</taxon>
    </lineage>
</organism>
<dbReference type="Gene3D" id="3.40.50.2300">
    <property type="match status" value="1"/>
</dbReference>
<dbReference type="EMBL" id="JBHRZG010000022">
    <property type="protein sequence ID" value="MFC3834176.1"/>
    <property type="molecule type" value="Genomic_DNA"/>
</dbReference>
<dbReference type="SMART" id="SM00862">
    <property type="entry name" value="Trans_reg_C"/>
    <property type="match status" value="1"/>
</dbReference>
<dbReference type="CDD" id="cd00383">
    <property type="entry name" value="trans_reg_C"/>
    <property type="match status" value="1"/>
</dbReference>
<dbReference type="Pfam" id="PF00072">
    <property type="entry name" value="Response_reg"/>
    <property type="match status" value="1"/>
</dbReference>
<keyword evidence="2" id="KW-0902">Two-component regulatory system</keyword>
<name>A0ABV7ZD06_9DEIO</name>
<dbReference type="InterPro" id="IPR001867">
    <property type="entry name" value="OmpR/PhoB-type_DNA-bd"/>
</dbReference>
<reference evidence="11" key="1">
    <citation type="journal article" date="2019" name="Int. J. Syst. Evol. Microbiol.">
        <title>The Global Catalogue of Microorganisms (GCM) 10K type strain sequencing project: providing services to taxonomists for standard genome sequencing and annotation.</title>
        <authorList>
            <consortium name="The Broad Institute Genomics Platform"/>
            <consortium name="The Broad Institute Genome Sequencing Center for Infectious Disease"/>
            <person name="Wu L."/>
            <person name="Ma J."/>
        </authorList>
    </citation>
    <scope>NUCLEOTIDE SEQUENCE [LARGE SCALE GENOMIC DNA]</scope>
    <source>
        <strain evidence="11">CCTCC AB 2017081</strain>
    </source>
</reference>
<feature type="modified residue" description="4-aspartylphosphate" evidence="6">
    <location>
        <position position="53"/>
    </location>
</feature>
<proteinExistence type="predicted"/>
<dbReference type="InterPro" id="IPR036388">
    <property type="entry name" value="WH-like_DNA-bd_sf"/>
</dbReference>
<evidence type="ECO:0000313" key="10">
    <source>
        <dbReference type="EMBL" id="MFC3834176.1"/>
    </source>
</evidence>
<dbReference type="PROSITE" id="PS50110">
    <property type="entry name" value="RESPONSE_REGULATORY"/>
    <property type="match status" value="1"/>
</dbReference>
<keyword evidence="11" id="KW-1185">Reference proteome</keyword>
<evidence type="ECO:0000256" key="4">
    <source>
        <dbReference type="ARBA" id="ARBA00023125"/>
    </source>
</evidence>
<evidence type="ECO:0000256" key="1">
    <source>
        <dbReference type="ARBA" id="ARBA00022553"/>
    </source>
</evidence>